<dbReference type="NCBIfam" id="TIGR03089">
    <property type="entry name" value="TIGR03089 family protein"/>
    <property type="match status" value="1"/>
</dbReference>
<protein>
    <submittedName>
        <fullName evidence="1">TIGR03089 family protein</fullName>
    </submittedName>
</protein>
<proteinExistence type="predicted"/>
<dbReference type="InterPro" id="IPR017523">
    <property type="entry name" value="Rv3268"/>
</dbReference>
<accession>A0AA95BUH9</accession>
<dbReference type="Proteomes" id="UP001060018">
    <property type="component" value="Chromosome"/>
</dbReference>
<dbReference type="EMBL" id="CP102487">
    <property type="protein sequence ID" value="UUX59743.1"/>
    <property type="molecule type" value="Genomic_DNA"/>
</dbReference>
<reference evidence="1" key="1">
    <citation type="journal article" date="2022" name="Pest Manag. Sci.">
        <title>Glutamicibacter halophytocola-mediated host fitness of potato tuber moth on Solanaceae crops.</title>
        <authorList>
            <person name="Wang W."/>
            <person name="Xiao G."/>
            <person name="Du G."/>
            <person name="Chang L."/>
            <person name="Yang Y."/>
            <person name="Ye J."/>
            <person name="Chen B."/>
        </authorList>
    </citation>
    <scope>NUCLEOTIDE SEQUENCE</scope>
    <source>
        <strain evidence="1">S2</strain>
    </source>
</reference>
<sequence>MSSIQPQRTFVEDLLAPRRASASPWLTWHSLSGERIELSGRVFDNWVAKSANLLSDLFDLDEETTVVIDLAPHWKSVVLALAALHHGATLVDAEHSDAAHAALWISSEPNDERIPASSEILAVNPAALALSFGSDLGPVAEDFNASVRSYGDQFYPSAVASSATALAATGGSAMTLNELFGSSVPARGTILVRAQQPLLPLLPYLVSQWAAGDAVVLVEDGVEVTERLREGERISFDYEPAS</sequence>
<gene>
    <name evidence="1" type="ORF">NUH22_03700</name>
</gene>
<dbReference type="RefSeq" id="WP_194943794.1">
    <property type="nucleotide sequence ID" value="NZ_CP012750.1"/>
</dbReference>
<dbReference type="AlphaFoldDB" id="A0AA95BUH9"/>
<name>A0AA95BUH9_9MICC</name>
<organism evidence="1 2">
    <name type="scientific">Glutamicibacter halophytocola</name>
    <dbReference type="NCBI Taxonomy" id="1933880"/>
    <lineage>
        <taxon>Bacteria</taxon>
        <taxon>Bacillati</taxon>
        <taxon>Actinomycetota</taxon>
        <taxon>Actinomycetes</taxon>
        <taxon>Micrococcales</taxon>
        <taxon>Micrococcaceae</taxon>
        <taxon>Glutamicibacter</taxon>
    </lineage>
</organism>
<evidence type="ECO:0000313" key="1">
    <source>
        <dbReference type="EMBL" id="UUX59743.1"/>
    </source>
</evidence>
<evidence type="ECO:0000313" key="2">
    <source>
        <dbReference type="Proteomes" id="UP001060018"/>
    </source>
</evidence>